<sequence>MTAQHYFSATPDGPLERRSIQVRLRGRAATVTTAGGTFSPEHLDRGTQALLAAAPKPPSTGTAVDLGCGWGAISLALALESPELDVWAVDVNERALLLTRENAENLGLDRIRAFLPSDVPSDARFDLIWSNPPIRIGKDALHQLLIDWLPRLNANGEAWLVVAKKLGGDSLQAWIAKQFGPELSVERHSTDAGFRVLRVRRAQ</sequence>
<dbReference type="EMBL" id="WBJX01000006">
    <property type="protein sequence ID" value="KAB1636535.1"/>
    <property type="molecule type" value="Genomic_DNA"/>
</dbReference>
<organism evidence="4 5">
    <name type="scientific">Pseudoclavibacter terrae</name>
    <dbReference type="NCBI Taxonomy" id="1530195"/>
    <lineage>
        <taxon>Bacteria</taxon>
        <taxon>Bacillati</taxon>
        <taxon>Actinomycetota</taxon>
        <taxon>Actinomycetes</taxon>
        <taxon>Micrococcales</taxon>
        <taxon>Microbacteriaceae</taxon>
        <taxon>Pseudoclavibacter</taxon>
    </lineage>
</organism>
<dbReference type="InterPro" id="IPR007848">
    <property type="entry name" value="Small_mtfrase_dom"/>
</dbReference>
<dbReference type="Gene3D" id="3.40.50.150">
    <property type="entry name" value="Vaccinia Virus protein VP39"/>
    <property type="match status" value="1"/>
</dbReference>
<dbReference type="Proteomes" id="UP000490386">
    <property type="component" value="Unassembled WGS sequence"/>
</dbReference>
<dbReference type="AlphaFoldDB" id="A0A7J5AYH4"/>
<protein>
    <submittedName>
        <fullName evidence="4">Methyltransferase</fullName>
    </submittedName>
</protein>
<dbReference type="GO" id="GO:0032259">
    <property type="term" value="P:methylation"/>
    <property type="evidence" value="ECO:0007669"/>
    <property type="project" value="UniProtKB-KW"/>
</dbReference>
<reference evidence="4 5" key="1">
    <citation type="submission" date="2019-09" db="EMBL/GenBank/DDBJ databases">
        <title>Phylogeny of genus Pseudoclavibacter and closely related genus.</title>
        <authorList>
            <person name="Li Y."/>
        </authorList>
    </citation>
    <scope>NUCLEOTIDE SEQUENCE [LARGE SCALE GENOMIC DNA]</scope>
    <source>
        <strain evidence="4 5">THG-MD12</strain>
    </source>
</reference>
<dbReference type="InterPro" id="IPR046977">
    <property type="entry name" value="RsmC/RlmG"/>
</dbReference>
<dbReference type="CDD" id="cd02440">
    <property type="entry name" value="AdoMet_MTases"/>
    <property type="match status" value="1"/>
</dbReference>
<dbReference type="OrthoDB" id="9764961at2"/>
<evidence type="ECO:0000313" key="4">
    <source>
        <dbReference type="EMBL" id="KAB1636535.1"/>
    </source>
</evidence>
<comment type="caution">
    <text evidence="4">The sequence shown here is derived from an EMBL/GenBank/DDBJ whole genome shotgun (WGS) entry which is preliminary data.</text>
</comment>
<accession>A0A7J5AYH4</accession>
<dbReference type="RefSeq" id="WP_151424817.1">
    <property type="nucleotide sequence ID" value="NZ_WBJX01000006.1"/>
</dbReference>
<keyword evidence="1 4" id="KW-0489">Methyltransferase</keyword>
<gene>
    <name evidence="4" type="ORF">F8O03_16480</name>
</gene>
<evidence type="ECO:0000256" key="1">
    <source>
        <dbReference type="ARBA" id="ARBA00022603"/>
    </source>
</evidence>
<dbReference type="SUPFAM" id="SSF53335">
    <property type="entry name" value="S-adenosyl-L-methionine-dependent methyltransferases"/>
    <property type="match status" value="1"/>
</dbReference>
<feature type="domain" description="Methyltransferase small" evidence="3">
    <location>
        <begin position="30"/>
        <end position="197"/>
    </location>
</feature>
<keyword evidence="2 4" id="KW-0808">Transferase</keyword>
<keyword evidence="5" id="KW-1185">Reference proteome</keyword>
<proteinExistence type="predicted"/>
<dbReference type="PANTHER" id="PTHR47816">
    <property type="entry name" value="RIBOSOMAL RNA SMALL SUBUNIT METHYLTRANSFERASE C"/>
    <property type="match status" value="1"/>
</dbReference>
<name>A0A7J5AYH4_9MICO</name>
<evidence type="ECO:0000313" key="5">
    <source>
        <dbReference type="Proteomes" id="UP000490386"/>
    </source>
</evidence>
<dbReference type="InterPro" id="IPR029063">
    <property type="entry name" value="SAM-dependent_MTases_sf"/>
</dbReference>
<dbReference type="Pfam" id="PF05175">
    <property type="entry name" value="MTS"/>
    <property type="match status" value="1"/>
</dbReference>
<evidence type="ECO:0000256" key="2">
    <source>
        <dbReference type="ARBA" id="ARBA00022679"/>
    </source>
</evidence>
<evidence type="ECO:0000259" key="3">
    <source>
        <dbReference type="Pfam" id="PF05175"/>
    </source>
</evidence>
<dbReference type="GO" id="GO:0008757">
    <property type="term" value="F:S-adenosylmethionine-dependent methyltransferase activity"/>
    <property type="evidence" value="ECO:0007669"/>
    <property type="project" value="InterPro"/>
</dbReference>
<dbReference type="PANTHER" id="PTHR47816:SF4">
    <property type="entry name" value="RIBOSOMAL RNA SMALL SUBUNIT METHYLTRANSFERASE C"/>
    <property type="match status" value="1"/>
</dbReference>